<name>A0AAE1XI18_9LAMI</name>
<dbReference type="EMBL" id="JACGWL010000001">
    <property type="protein sequence ID" value="KAK4411809.1"/>
    <property type="molecule type" value="Genomic_DNA"/>
</dbReference>
<accession>A0AAE1XI18</accession>
<gene>
    <name evidence="3" type="ORF">Sango_0253900</name>
</gene>
<dbReference type="PANTHER" id="PTHR31973">
    <property type="entry name" value="POLYPROTEIN, PUTATIVE-RELATED"/>
    <property type="match status" value="1"/>
</dbReference>
<comment type="caution">
    <text evidence="3">The sequence shown here is derived from an EMBL/GenBank/DDBJ whole genome shotgun (WGS) entry which is preliminary data.</text>
</comment>
<feature type="compositionally biased region" description="Acidic residues" evidence="1">
    <location>
        <begin position="1"/>
        <end position="22"/>
    </location>
</feature>
<dbReference type="AlphaFoldDB" id="A0AAE1XI18"/>
<evidence type="ECO:0000259" key="2">
    <source>
        <dbReference type="Pfam" id="PF03108"/>
    </source>
</evidence>
<protein>
    <recommendedName>
        <fullName evidence="2">Transposase MuDR plant domain-containing protein</fullName>
    </recommendedName>
</protein>
<feature type="domain" description="Transposase MuDR plant" evidence="2">
    <location>
        <begin position="26"/>
        <end position="64"/>
    </location>
</feature>
<proteinExistence type="predicted"/>
<feature type="region of interest" description="Disordered" evidence="1">
    <location>
        <begin position="1"/>
        <end position="25"/>
    </location>
</feature>
<reference evidence="3" key="2">
    <citation type="journal article" date="2024" name="Plant">
        <title>Genomic evolution and insights into agronomic trait innovations of Sesamum species.</title>
        <authorList>
            <person name="Miao H."/>
            <person name="Wang L."/>
            <person name="Qu L."/>
            <person name="Liu H."/>
            <person name="Sun Y."/>
            <person name="Le M."/>
            <person name="Wang Q."/>
            <person name="Wei S."/>
            <person name="Zheng Y."/>
            <person name="Lin W."/>
            <person name="Duan Y."/>
            <person name="Cao H."/>
            <person name="Xiong S."/>
            <person name="Wang X."/>
            <person name="Wei L."/>
            <person name="Li C."/>
            <person name="Ma Q."/>
            <person name="Ju M."/>
            <person name="Zhao R."/>
            <person name="Li G."/>
            <person name="Mu C."/>
            <person name="Tian Q."/>
            <person name="Mei H."/>
            <person name="Zhang T."/>
            <person name="Gao T."/>
            <person name="Zhang H."/>
        </authorList>
    </citation>
    <scope>NUCLEOTIDE SEQUENCE</scope>
    <source>
        <strain evidence="3">K16</strain>
    </source>
</reference>
<evidence type="ECO:0000256" key="1">
    <source>
        <dbReference type="SAM" id="MobiDB-lite"/>
    </source>
</evidence>
<dbReference type="PANTHER" id="PTHR31973:SF187">
    <property type="entry name" value="MUTATOR TRANSPOSASE MUDRA PROTEIN"/>
    <property type="match status" value="1"/>
</dbReference>
<evidence type="ECO:0000313" key="4">
    <source>
        <dbReference type="Proteomes" id="UP001289374"/>
    </source>
</evidence>
<dbReference type="Proteomes" id="UP001289374">
    <property type="component" value="Unassembled WGS sequence"/>
</dbReference>
<dbReference type="Pfam" id="PF03108">
    <property type="entry name" value="DBD_Tnp_Mut"/>
    <property type="match status" value="1"/>
</dbReference>
<evidence type="ECO:0000313" key="3">
    <source>
        <dbReference type="EMBL" id="KAK4411809.1"/>
    </source>
</evidence>
<dbReference type="InterPro" id="IPR004332">
    <property type="entry name" value="Transposase_MuDR"/>
</dbReference>
<reference evidence="3" key="1">
    <citation type="submission" date="2020-06" db="EMBL/GenBank/DDBJ databases">
        <authorList>
            <person name="Li T."/>
            <person name="Hu X."/>
            <person name="Zhang T."/>
            <person name="Song X."/>
            <person name="Zhang H."/>
            <person name="Dai N."/>
            <person name="Sheng W."/>
            <person name="Hou X."/>
            <person name="Wei L."/>
        </authorList>
    </citation>
    <scope>NUCLEOTIDE SEQUENCE</scope>
    <source>
        <strain evidence="3">K16</strain>
        <tissue evidence="3">Leaf</tissue>
    </source>
</reference>
<organism evidence="3 4">
    <name type="scientific">Sesamum angolense</name>
    <dbReference type="NCBI Taxonomy" id="2727404"/>
    <lineage>
        <taxon>Eukaryota</taxon>
        <taxon>Viridiplantae</taxon>
        <taxon>Streptophyta</taxon>
        <taxon>Embryophyta</taxon>
        <taxon>Tracheophyta</taxon>
        <taxon>Spermatophyta</taxon>
        <taxon>Magnoliopsida</taxon>
        <taxon>eudicotyledons</taxon>
        <taxon>Gunneridae</taxon>
        <taxon>Pentapetalae</taxon>
        <taxon>asterids</taxon>
        <taxon>lamiids</taxon>
        <taxon>Lamiales</taxon>
        <taxon>Pedaliaceae</taxon>
        <taxon>Sesamum</taxon>
    </lineage>
</organism>
<sequence>MEGDSNGEGDEWIAENGEDTGGEEGFKVMRMRNEKKRVTAHCSVKDCPWRVNASPLADGVTFQVKTYAPNHTCVRSDPTKEASAEWIASKIESVLRENPGMKARGIRNELKKFGVNPQYMQIYKAKKKGHGVNRRKLC</sequence>
<keyword evidence="4" id="KW-1185">Reference proteome</keyword>